<dbReference type="Pfam" id="PF12236">
    <property type="entry name" value="Head-tail_con"/>
    <property type="match status" value="1"/>
</dbReference>
<keyword evidence="3" id="KW-0231">Viral genome packaging</keyword>
<evidence type="ECO:0000313" key="6">
    <source>
        <dbReference type="Proteomes" id="UP000285343"/>
    </source>
</evidence>
<comment type="caution">
    <text evidence="5">The sequence shown here is derived from an EMBL/GenBank/DDBJ whole genome shotgun (WGS) entry which is preliminary data.</text>
</comment>
<protein>
    <recommendedName>
        <fullName evidence="7">Bacteriophage head to tail connecting protein</fullName>
    </recommendedName>
</protein>
<dbReference type="EMBL" id="QRZC01000040">
    <property type="protein sequence ID" value="RGV36514.1"/>
    <property type="molecule type" value="Genomic_DNA"/>
</dbReference>
<organism evidence="5 6">
    <name type="scientific">Bacteroides uniformis</name>
    <dbReference type="NCBI Taxonomy" id="820"/>
    <lineage>
        <taxon>Bacteria</taxon>
        <taxon>Pseudomonadati</taxon>
        <taxon>Bacteroidota</taxon>
        <taxon>Bacteroidia</taxon>
        <taxon>Bacteroidales</taxon>
        <taxon>Bacteroidaceae</taxon>
        <taxon>Bacteroides</taxon>
    </lineage>
</organism>
<evidence type="ECO:0000256" key="3">
    <source>
        <dbReference type="ARBA" id="ARBA00023219"/>
    </source>
</evidence>
<dbReference type="AlphaFoldDB" id="A0A412X685"/>
<accession>A0A412X685</accession>
<evidence type="ECO:0000313" key="5">
    <source>
        <dbReference type="EMBL" id="RGV36514.1"/>
    </source>
</evidence>
<evidence type="ECO:0000256" key="2">
    <source>
        <dbReference type="ARBA" id="ARBA00022612"/>
    </source>
</evidence>
<evidence type="ECO:0008006" key="7">
    <source>
        <dbReference type="Google" id="ProtNLM"/>
    </source>
</evidence>
<evidence type="ECO:0000256" key="4">
    <source>
        <dbReference type="SAM" id="Coils"/>
    </source>
</evidence>
<dbReference type="Proteomes" id="UP000285343">
    <property type="component" value="Unassembled WGS sequence"/>
</dbReference>
<evidence type="ECO:0000256" key="1">
    <source>
        <dbReference type="ARBA" id="ARBA00004328"/>
    </source>
</evidence>
<sequence length="600" mass="66948">MAKAKLKQKEIETIAARAPAETHPADGPSLKSHWPEKRKLIRKMRDLYEKRLDYEIRWKAIRDYQLPFIGEFDNTADKTNPARRRDLEIAQGVAWLAAQVFAAGVMSGLTPPSRQWFKLGFSNSAMSGDIEATRVLDIRQEIVSAVLSKSNFYNSIHSVYLELPFGQCPMAIFYDPSTGIRCVPMTIGTYALGVDGFGKVQTFARKYEMSLAQIVDCFGQESLPQHLQQQATNGTGLDKKHTVNWLVEPNDKRLPGYMDRLNMPYRSVYWLDKSQDNEFLYVGGFEEWAIPVARYLVNGLEPYAKGPGWFAEGDSKALQTMKKDLLTAIEIGVKPPMKGPASLLDNGGINLIPGGMTAVDDQSQQFVQPLFQVNLDIDHASQEIIRTEDAIKRHYSADLFLMLDSVDNGQMTAREVMERTQEKLQQLGPVVERLQDEFLTPIIVRIYNILERSGAFPPIPPEIQERISDEDIKIEYISPLAQAQKMSGLVNIEQALATTLQMAQAWPEVLKKVDPIGTLSKYFEMLGAPAAMQRSDDDVKKLIEQEQQALQEQQQTQEAMALMQAAAPAAQAAKNMTEAANDGNPAMAAWLGMGGGAGEV</sequence>
<keyword evidence="2" id="KW-1188">Viral release from host cell</keyword>
<dbReference type="RefSeq" id="WP_117947965.1">
    <property type="nucleotide sequence ID" value="NZ_QRZC01000040.1"/>
</dbReference>
<dbReference type="InterPro" id="IPR020991">
    <property type="entry name" value="Connector_podovirus"/>
</dbReference>
<feature type="coiled-coil region" evidence="4">
    <location>
        <begin position="532"/>
        <end position="559"/>
    </location>
</feature>
<proteinExistence type="predicted"/>
<comment type="subcellular location">
    <subcellularLocation>
        <location evidence="1">Virion</location>
    </subcellularLocation>
</comment>
<gene>
    <name evidence="5" type="ORF">DWW14_21010</name>
</gene>
<keyword evidence="4" id="KW-0175">Coiled coil</keyword>
<reference evidence="5 6" key="1">
    <citation type="submission" date="2018-08" db="EMBL/GenBank/DDBJ databases">
        <title>A genome reference for cultivated species of the human gut microbiota.</title>
        <authorList>
            <person name="Zou Y."/>
            <person name="Xue W."/>
            <person name="Luo G."/>
        </authorList>
    </citation>
    <scope>NUCLEOTIDE SEQUENCE [LARGE SCALE GENOMIC DNA]</scope>
    <source>
        <strain evidence="5 6">AF14-42</strain>
    </source>
</reference>
<name>A0A412X685_BACUN</name>